<dbReference type="AlphaFoldDB" id="A0A2H0RCW1"/>
<dbReference type="PANTHER" id="PTHR43326:SF1">
    <property type="entry name" value="METHIONINE--TRNA LIGASE, MITOCHONDRIAL"/>
    <property type="match status" value="1"/>
</dbReference>
<dbReference type="Gene3D" id="3.40.50.620">
    <property type="entry name" value="HUPs"/>
    <property type="match status" value="1"/>
</dbReference>
<dbReference type="InterPro" id="IPR033911">
    <property type="entry name" value="MetRS_core"/>
</dbReference>
<keyword evidence="8 10" id="KW-0030">Aminoacyl-tRNA synthetase</keyword>
<dbReference type="GO" id="GO:0005524">
    <property type="term" value="F:ATP binding"/>
    <property type="evidence" value="ECO:0007669"/>
    <property type="project" value="UniProtKB-KW"/>
</dbReference>
<dbReference type="InterPro" id="IPR014758">
    <property type="entry name" value="Met-tRNA_synth"/>
</dbReference>
<evidence type="ECO:0000256" key="6">
    <source>
        <dbReference type="ARBA" id="ARBA00022840"/>
    </source>
</evidence>
<feature type="domain" description="Methionyl/Leucyl tRNA synthetase" evidence="12">
    <location>
        <begin position="150"/>
        <end position="361"/>
    </location>
</feature>
<evidence type="ECO:0000259" key="11">
    <source>
        <dbReference type="Pfam" id="PF08264"/>
    </source>
</evidence>
<evidence type="ECO:0000256" key="9">
    <source>
        <dbReference type="ARBA" id="ARBA00030904"/>
    </source>
</evidence>
<dbReference type="InterPro" id="IPR015413">
    <property type="entry name" value="Methionyl/Leucyl_tRNA_Synth"/>
</dbReference>
<comment type="function">
    <text evidence="1">Is required not only for elongation of protein synthesis but also for the initiation of all mRNA translation through initiator tRNA(fMet) aminoacylation.</text>
</comment>
<dbReference type="PRINTS" id="PR01041">
    <property type="entry name" value="TRNASYNTHMET"/>
</dbReference>
<evidence type="ECO:0000256" key="2">
    <source>
        <dbReference type="ARBA" id="ARBA00012838"/>
    </source>
</evidence>
<sequence>MKFYITTSIAYANGSPHIGFALESIQADVLARYHRQKGDEVFFLTGTDEHGTKIYKTAQKAGKDTQKFVDEISEEFKGLKSVLNLSWGDFIRTTDQKKHWPAVFEIWKKLDEKKLIEAREFEGLYCIGCESFKLVKDLVDGKCPEHLVEPEKIKEKNYFFKLSEFGNNLKQKIESDEIKIIPQSRKNEVLSFINQGLTDISISRPKEKLPWGISVPGDDSQVIYVWIDALTNYISALGFGNENNENFKKFWPADVHCIGKDILRFHAVIWPAILMACELQLPKNIFVHGHITSGNQKMSKSLGNVISPVELVNKYGADAVRYYLLREIPSIEDGDYSEEKFINRYNGDLANGLGNFSARVLTLASREVNLQINTDNTNKEISSTEKVVEQKISEFKFNEAIEAIWKLISFGDIYINQEKPWGNTNVKEKNDVIVRLVLILEHVAKLIIPFLPETSKKILESIKHEGNIIKINKGENLFQRIN</sequence>
<evidence type="ECO:0000256" key="1">
    <source>
        <dbReference type="ARBA" id="ARBA00003314"/>
    </source>
</evidence>
<keyword evidence="5 10" id="KW-0547">Nucleotide-binding</keyword>
<dbReference type="Pfam" id="PF08264">
    <property type="entry name" value="Anticodon_1"/>
    <property type="match status" value="1"/>
</dbReference>
<dbReference type="Gene3D" id="1.10.730.10">
    <property type="entry name" value="Isoleucyl-tRNA Synthetase, Domain 1"/>
    <property type="match status" value="1"/>
</dbReference>
<proteinExistence type="inferred from homology"/>
<gene>
    <name evidence="13" type="ORF">COV23_00300</name>
</gene>
<feature type="domain" description="Methionyl/Valyl/Leucyl/Isoleucyl-tRNA synthetase anticodon-binding" evidence="11">
    <location>
        <begin position="379"/>
        <end position="469"/>
    </location>
</feature>
<organism evidence="13 14">
    <name type="scientific">Candidatus Wolfebacteria bacterium CG10_big_fil_rev_8_21_14_0_10_31_9</name>
    <dbReference type="NCBI Taxonomy" id="1975070"/>
    <lineage>
        <taxon>Bacteria</taxon>
        <taxon>Candidatus Wolfeibacteriota</taxon>
    </lineage>
</organism>
<dbReference type="SUPFAM" id="SSF47323">
    <property type="entry name" value="Anticodon-binding domain of a subclass of class I aminoacyl-tRNA synthetases"/>
    <property type="match status" value="1"/>
</dbReference>
<keyword evidence="7 10" id="KW-0648">Protein biosynthesis</keyword>
<dbReference type="GO" id="GO:0004825">
    <property type="term" value="F:methionine-tRNA ligase activity"/>
    <property type="evidence" value="ECO:0007669"/>
    <property type="project" value="UniProtKB-EC"/>
</dbReference>
<accession>A0A2H0RCW1</accession>
<dbReference type="SUPFAM" id="SSF52374">
    <property type="entry name" value="Nucleotidylyl transferase"/>
    <property type="match status" value="1"/>
</dbReference>
<evidence type="ECO:0000313" key="13">
    <source>
        <dbReference type="EMBL" id="PIR44348.1"/>
    </source>
</evidence>
<dbReference type="Pfam" id="PF09334">
    <property type="entry name" value="tRNA-synt_1g"/>
    <property type="match status" value="2"/>
</dbReference>
<reference evidence="13 14" key="1">
    <citation type="submission" date="2017-09" db="EMBL/GenBank/DDBJ databases">
        <title>Depth-based differentiation of microbial function through sediment-hosted aquifers and enrichment of novel symbionts in the deep terrestrial subsurface.</title>
        <authorList>
            <person name="Probst A.J."/>
            <person name="Ladd B."/>
            <person name="Jarett J.K."/>
            <person name="Geller-Mcgrath D.E."/>
            <person name="Sieber C.M."/>
            <person name="Emerson J.B."/>
            <person name="Anantharaman K."/>
            <person name="Thomas B.C."/>
            <person name="Malmstrom R."/>
            <person name="Stieglmeier M."/>
            <person name="Klingl A."/>
            <person name="Woyke T."/>
            <person name="Ryan C.M."/>
            <person name="Banfield J.F."/>
        </authorList>
    </citation>
    <scope>NUCLEOTIDE SEQUENCE [LARGE SCALE GENOMIC DNA]</scope>
    <source>
        <strain evidence="13">CG10_big_fil_rev_8_21_14_0_10_31_9</strain>
    </source>
</reference>
<evidence type="ECO:0000313" key="14">
    <source>
        <dbReference type="Proteomes" id="UP000231602"/>
    </source>
</evidence>
<evidence type="ECO:0000256" key="3">
    <source>
        <dbReference type="ARBA" id="ARBA00018753"/>
    </source>
</evidence>
<name>A0A2H0RCW1_9BACT</name>
<evidence type="ECO:0000256" key="10">
    <source>
        <dbReference type="RuleBase" id="RU363039"/>
    </source>
</evidence>
<dbReference type="NCBIfam" id="TIGR00398">
    <property type="entry name" value="metG"/>
    <property type="match status" value="1"/>
</dbReference>
<dbReference type="InterPro" id="IPR009080">
    <property type="entry name" value="tRNAsynth_Ia_anticodon-bd"/>
</dbReference>
<comment type="similarity">
    <text evidence="10">Belongs to the class-I aminoacyl-tRNA synthetase family.</text>
</comment>
<dbReference type="EMBL" id="PCXV01000008">
    <property type="protein sequence ID" value="PIR44348.1"/>
    <property type="molecule type" value="Genomic_DNA"/>
</dbReference>
<dbReference type="InterPro" id="IPR013155">
    <property type="entry name" value="M/V/L/I-tRNA-synth_anticd-bd"/>
</dbReference>
<dbReference type="InterPro" id="IPR014729">
    <property type="entry name" value="Rossmann-like_a/b/a_fold"/>
</dbReference>
<evidence type="ECO:0000256" key="8">
    <source>
        <dbReference type="ARBA" id="ARBA00023146"/>
    </source>
</evidence>
<evidence type="ECO:0000256" key="7">
    <source>
        <dbReference type="ARBA" id="ARBA00022917"/>
    </source>
</evidence>
<comment type="caution">
    <text evidence="13">The sequence shown here is derived from an EMBL/GenBank/DDBJ whole genome shotgun (WGS) entry which is preliminary data.</text>
</comment>
<dbReference type="EC" id="6.1.1.10" evidence="2"/>
<dbReference type="FunFam" id="2.170.220.10:FF:000003">
    <property type="entry name" value="Methionine--tRNA ligase"/>
    <property type="match status" value="1"/>
</dbReference>
<dbReference type="CDD" id="cd00814">
    <property type="entry name" value="MetRS_core"/>
    <property type="match status" value="1"/>
</dbReference>
<evidence type="ECO:0000256" key="5">
    <source>
        <dbReference type="ARBA" id="ARBA00022741"/>
    </source>
</evidence>
<protein>
    <recommendedName>
        <fullName evidence="3">Methionine--tRNA ligase</fullName>
        <ecNumber evidence="2">6.1.1.10</ecNumber>
    </recommendedName>
    <alternativeName>
        <fullName evidence="9">Methionyl-tRNA synthetase</fullName>
    </alternativeName>
</protein>
<feature type="domain" description="Methionyl/Leucyl tRNA synthetase" evidence="12">
    <location>
        <begin position="4"/>
        <end position="146"/>
    </location>
</feature>
<dbReference type="GO" id="GO:0006431">
    <property type="term" value="P:methionyl-tRNA aminoacylation"/>
    <property type="evidence" value="ECO:0007669"/>
    <property type="project" value="InterPro"/>
</dbReference>
<keyword evidence="6 10" id="KW-0067">ATP-binding</keyword>
<dbReference type="InterPro" id="IPR023457">
    <property type="entry name" value="Met-tRNA_synth_2"/>
</dbReference>
<evidence type="ECO:0000256" key="4">
    <source>
        <dbReference type="ARBA" id="ARBA00022598"/>
    </source>
</evidence>
<dbReference type="Proteomes" id="UP000231602">
    <property type="component" value="Unassembled WGS sequence"/>
</dbReference>
<keyword evidence="4 10" id="KW-0436">Ligase</keyword>
<dbReference type="Gene3D" id="2.170.220.10">
    <property type="match status" value="1"/>
</dbReference>
<dbReference type="PANTHER" id="PTHR43326">
    <property type="entry name" value="METHIONYL-TRNA SYNTHETASE"/>
    <property type="match status" value="1"/>
</dbReference>
<evidence type="ECO:0000259" key="12">
    <source>
        <dbReference type="Pfam" id="PF09334"/>
    </source>
</evidence>